<dbReference type="OrthoDB" id="10321302at2759"/>
<organism evidence="2 3">
    <name type="scientific">Debaryomyces fabryi</name>
    <dbReference type="NCBI Taxonomy" id="58627"/>
    <lineage>
        <taxon>Eukaryota</taxon>
        <taxon>Fungi</taxon>
        <taxon>Dikarya</taxon>
        <taxon>Ascomycota</taxon>
        <taxon>Saccharomycotina</taxon>
        <taxon>Pichiomycetes</taxon>
        <taxon>Debaryomycetaceae</taxon>
        <taxon>Debaryomyces</taxon>
    </lineage>
</organism>
<feature type="transmembrane region" description="Helical" evidence="1">
    <location>
        <begin position="65"/>
        <end position="83"/>
    </location>
</feature>
<evidence type="ECO:0000313" key="3">
    <source>
        <dbReference type="Proteomes" id="UP000054251"/>
    </source>
</evidence>
<dbReference type="EMBL" id="LMYN01000002">
    <property type="protein sequence ID" value="KSA04103.1"/>
    <property type="molecule type" value="Genomic_DNA"/>
</dbReference>
<feature type="transmembrane region" description="Helical" evidence="1">
    <location>
        <begin position="257"/>
        <end position="274"/>
    </location>
</feature>
<protein>
    <submittedName>
        <fullName evidence="2">Uncharacterized protein</fullName>
    </submittedName>
</protein>
<feature type="transmembrane region" description="Helical" evidence="1">
    <location>
        <begin position="295"/>
        <end position="314"/>
    </location>
</feature>
<reference evidence="2 3" key="1">
    <citation type="submission" date="2015-11" db="EMBL/GenBank/DDBJ databases">
        <title>The genome of Debaryomyces fabryi.</title>
        <authorList>
            <person name="Tafer H."/>
            <person name="Lopandic K."/>
        </authorList>
    </citation>
    <scope>NUCLEOTIDE SEQUENCE [LARGE SCALE GENOMIC DNA]</scope>
    <source>
        <strain evidence="2 3">CBS 789</strain>
    </source>
</reference>
<dbReference type="AlphaFoldDB" id="A0A0V1Q6M3"/>
<dbReference type="GeneID" id="26837191"/>
<evidence type="ECO:0000256" key="1">
    <source>
        <dbReference type="SAM" id="Phobius"/>
    </source>
</evidence>
<keyword evidence="1" id="KW-0812">Transmembrane</keyword>
<keyword evidence="1" id="KW-1133">Transmembrane helix</keyword>
<dbReference type="RefSeq" id="XP_015470205.1">
    <property type="nucleotide sequence ID" value="XM_015609012.1"/>
</dbReference>
<name>A0A0V1Q6M3_9ASCO</name>
<feature type="transmembrane region" description="Helical" evidence="1">
    <location>
        <begin position="27"/>
        <end position="45"/>
    </location>
</feature>
<feature type="transmembrane region" description="Helical" evidence="1">
    <location>
        <begin position="384"/>
        <end position="408"/>
    </location>
</feature>
<feature type="transmembrane region" description="Helical" evidence="1">
    <location>
        <begin position="218"/>
        <end position="237"/>
    </location>
</feature>
<keyword evidence="3" id="KW-1185">Reference proteome</keyword>
<comment type="caution">
    <text evidence="2">The sequence shown here is derived from an EMBL/GenBank/DDBJ whole genome shotgun (WGS) entry which is preliminary data.</text>
</comment>
<keyword evidence="1" id="KW-0472">Membrane</keyword>
<evidence type="ECO:0000313" key="2">
    <source>
        <dbReference type="EMBL" id="KSA04103.1"/>
    </source>
</evidence>
<dbReference type="Proteomes" id="UP000054251">
    <property type="component" value="Unassembled WGS sequence"/>
</dbReference>
<proteinExistence type="predicted"/>
<gene>
    <name evidence="2" type="ORF">AC631_00182</name>
</gene>
<sequence>MSDLNNDGIQMITILKTIKKFSENTNGYKLALMGGSAVCGMLYIYRYHKVSQVLPQKHSDDLKSLTTVLTGLCLWNFLIAGFTENILLNLDNTIRYLDGNKNLPKDFRGYFINEDVHSVLNMYYLQKDVKILSVTVVSMALFHIFSNVIMKSVEYISFISDKSSSDVEKTVEPLSFSKSVSFDDDLTTYQYLDMELSVSKSRLSVGHSSLRTFFVKHCISFAILSVISYCIVPDIFLFNSSAILLQYSNITVKSDHIFYAIFTLFFVDVVTIFVKVANHPKFKNFPQFTSLLSRFIWCYGSLILAASMSLMILFNDVLINLVKLITIYTYTPTHTISYNVLFITLIFINYLTHTIQLSCTASADCSQLDLVNALSENFIWLNDTLSSCCIVLDLSCLVILPLLIWIVVIESKLGRSIY</sequence>
<accession>A0A0V1Q6M3</accession>
<feature type="transmembrane region" description="Helical" evidence="1">
    <location>
        <begin position="131"/>
        <end position="150"/>
    </location>
</feature>